<feature type="compositionally biased region" description="Basic and acidic residues" evidence="1">
    <location>
        <begin position="280"/>
        <end position="294"/>
    </location>
</feature>
<evidence type="ECO:0000313" key="3">
    <source>
        <dbReference type="EMBL" id="KAF1960749.1"/>
    </source>
</evidence>
<dbReference type="InterPro" id="IPR053029">
    <property type="entry name" value="RNA_pol_I-specific_init_factor"/>
</dbReference>
<feature type="compositionally biased region" description="Gly residues" evidence="1">
    <location>
        <begin position="1"/>
        <end position="10"/>
    </location>
</feature>
<feature type="compositionally biased region" description="Low complexity" evidence="1">
    <location>
        <begin position="58"/>
        <end position="71"/>
    </location>
</feature>
<protein>
    <recommendedName>
        <fullName evidence="2">Extracellular mutant protein 11 C-terminal domain-containing protein</fullName>
    </recommendedName>
</protein>
<sequence>MNQFIAGGGRASPVPNQPSRAQRAANAKVQVSGTAFTHSRPTSQHDTTRRPSGGNAHQPNTQQPLQQIPQQRLESLGQNGRRDTYDTDAESIDTTTHRGSVIQVEDSQPPQQPHAQEHYRDEGGDGGSEYTDEFVDDEEDWQEMRPQQQFPQVHYQDSRGAGPFFAEGNSYPSTTSGPGEDFFNNLNAGQEPQSDDDVHPNDVSPSPRQPTARPQFAVPSATAPSHPQPFPSVPKQIAPLPMPKPSAFMQKGYEIRQQVRSNASQPVHGFHGFQNPVTQQHREAPQQISHDFRPKAQVQASNLPQRSARGFTGPNPSQRVVNTVEPTVPTTRQAPVPAKQEPVERRQNVEEDPLEEEKHPIEDYDQPALFHMSYDTLKNESFDQVPRKLPQVLPSDVLSQPIEERLEHAWKNLDPQNQSMFFRSMSTDEWEEAGDWFLERFTDIIKRTRYRRHEKRKLAREFEGDIEKRYRHVEKRQQHVQNALDGMKKQGQFLLPQRTPRSSNEPRGA</sequence>
<dbReference type="EMBL" id="ML976982">
    <property type="protein sequence ID" value="KAF1960749.1"/>
    <property type="molecule type" value="Genomic_DNA"/>
</dbReference>
<dbReference type="Proteomes" id="UP000800035">
    <property type="component" value="Unassembled WGS sequence"/>
</dbReference>
<dbReference type="GO" id="GO:0017025">
    <property type="term" value="F:TBP-class protein binding"/>
    <property type="evidence" value="ECO:0007669"/>
    <property type="project" value="TreeGrafter"/>
</dbReference>
<organism evidence="3 4">
    <name type="scientific">Byssothecium circinans</name>
    <dbReference type="NCBI Taxonomy" id="147558"/>
    <lineage>
        <taxon>Eukaryota</taxon>
        <taxon>Fungi</taxon>
        <taxon>Dikarya</taxon>
        <taxon>Ascomycota</taxon>
        <taxon>Pezizomycotina</taxon>
        <taxon>Dothideomycetes</taxon>
        <taxon>Pleosporomycetidae</taxon>
        <taxon>Pleosporales</taxon>
        <taxon>Massarineae</taxon>
        <taxon>Massarinaceae</taxon>
        <taxon>Byssothecium</taxon>
    </lineage>
</organism>
<feature type="compositionally biased region" description="Polar residues" evidence="1">
    <location>
        <begin position="29"/>
        <end position="45"/>
    </location>
</feature>
<dbReference type="GO" id="GO:0042790">
    <property type="term" value="P:nucleolar large rRNA transcription by RNA polymerase I"/>
    <property type="evidence" value="ECO:0007669"/>
    <property type="project" value="TreeGrafter"/>
</dbReference>
<dbReference type="PANTHER" id="PTHR28244">
    <property type="entry name" value="RNA POLYMERASE I-SPECIFIC TRANSCRIPTION INITIATION FACTOR RRN11"/>
    <property type="match status" value="1"/>
</dbReference>
<feature type="region of interest" description="Disordered" evidence="1">
    <location>
        <begin position="1"/>
        <end position="358"/>
    </location>
</feature>
<feature type="compositionally biased region" description="Polar residues" evidence="1">
    <location>
        <begin position="499"/>
        <end position="509"/>
    </location>
</feature>
<dbReference type="GO" id="GO:0070860">
    <property type="term" value="C:RNA polymerase I core factor complex"/>
    <property type="evidence" value="ECO:0007669"/>
    <property type="project" value="TreeGrafter"/>
</dbReference>
<evidence type="ECO:0000259" key="2">
    <source>
        <dbReference type="Pfam" id="PF15463"/>
    </source>
</evidence>
<feature type="domain" description="Extracellular mutant protein 11 C-terminal" evidence="2">
    <location>
        <begin position="363"/>
        <end position="495"/>
    </location>
</feature>
<dbReference type="GO" id="GO:0001164">
    <property type="term" value="F:RNA polymerase I core promoter sequence-specific DNA binding"/>
    <property type="evidence" value="ECO:0007669"/>
    <property type="project" value="TreeGrafter"/>
</dbReference>
<proteinExistence type="predicted"/>
<evidence type="ECO:0000313" key="4">
    <source>
        <dbReference type="Proteomes" id="UP000800035"/>
    </source>
</evidence>
<name>A0A6A5U9W6_9PLEO</name>
<keyword evidence="4" id="KW-1185">Reference proteome</keyword>
<feature type="compositionally biased region" description="Low complexity" evidence="1">
    <location>
        <begin position="320"/>
        <end position="331"/>
    </location>
</feature>
<feature type="region of interest" description="Disordered" evidence="1">
    <location>
        <begin position="485"/>
        <end position="509"/>
    </location>
</feature>
<dbReference type="InterPro" id="IPR029178">
    <property type="entry name" value="Ecm11_C"/>
</dbReference>
<evidence type="ECO:0000256" key="1">
    <source>
        <dbReference type="SAM" id="MobiDB-lite"/>
    </source>
</evidence>
<dbReference type="PANTHER" id="PTHR28244:SF3">
    <property type="entry name" value="EXTRACELLULAR MUTANT PROTEIN 11 C-TERMINAL DOMAIN-CONTAINING PROTEIN"/>
    <property type="match status" value="1"/>
</dbReference>
<feature type="compositionally biased region" description="Acidic residues" evidence="1">
    <location>
        <begin position="130"/>
        <end position="141"/>
    </location>
</feature>
<dbReference type="AlphaFoldDB" id="A0A6A5U9W6"/>
<reference evidence="3" key="1">
    <citation type="journal article" date="2020" name="Stud. Mycol.">
        <title>101 Dothideomycetes genomes: a test case for predicting lifestyles and emergence of pathogens.</title>
        <authorList>
            <person name="Haridas S."/>
            <person name="Albert R."/>
            <person name="Binder M."/>
            <person name="Bloem J."/>
            <person name="Labutti K."/>
            <person name="Salamov A."/>
            <person name="Andreopoulos B."/>
            <person name="Baker S."/>
            <person name="Barry K."/>
            <person name="Bills G."/>
            <person name="Bluhm B."/>
            <person name="Cannon C."/>
            <person name="Castanera R."/>
            <person name="Culley D."/>
            <person name="Daum C."/>
            <person name="Ezra D."/>
            <person name="Gonzalez J."/>
            <person name="Henrissat B."/>
            <person name="Kuo A."/>
            <person name="Liang C."/>
            <person name="Lipzen A."/>
            <person name="Lutzoni F."/>
            <person name="Magnuson J."/>
            <person name="Mondo S."/>
            <person name="Nolan M."/>
            <person name="Ohm R."/>
            <person name="Pangilinan J."/>
            <person name="Park H.-J."/>
            <person name="Ramirez L."/>
            <person name="Alfaro M."/>
            <person name="Sun H."/>
            <person name="Tritt A."/>
            <person name="Yoshinaga Y."/>
            <person name="Zwiers L.-H."/>
            <person name="Turgeon B."/>
            <person name="Goodwin S."/>
            <person name="Spatafora J."/>
            <person name="Crous P."/>
            <person name="Grigoriev I."/>
        </authorList>
    </citation>
    <scope>NUCLEOTIDE SEQUENCE</scope>
    <source>
        <strain evidence="3">CBS 675.92</strain>
    </source>
</reference>
<gene>
    <name evidence="3" type="ORF">CC80DRAFT_489011</name>
</gene>
<dbReference type="OrthoDB" id="5346740at2759"/>
<accession>A0A6A5U9W6</accession>
<dbReference type="Pfam" id="PF15463">
    <property type="entry name" value="ECM11"/>
    <property type="match status" value="1"/>
</dbReference>